<sequence>MSKTSLKDFLGAGEAELPAKEGKPLPEYVSIKVKVHPDDHRRLSDLAKAERPSSLQDLGVEGFNRVLAERGLPPLRPYKDG</sequence>
<dbReference type="GeneID" id="68839965"/>
<dbReference type="KEGG" id="cvc:BKX93_01860"/>
<dbReference type="RefSeq" id="WP_070978422.1">
    <property type="nucleotide sequence ID" value="NZ_CP017707.1"/>
</dbReference>
<organism evidence="2 3">
    <name type="scientific">Chromobacterium vaccinii</name>
    <dbReference type="NCBI Taxonomy" id="1108595"/>
    <lineage>
        <taxon>Bacteria</taxon>
        <taxon>Pseudomonadati</taxon>
        <taxon>Pseudomonadota</taxon>
        <taxon>Betaproteobacteria</taxon>
        <taxon>Neisseriales</taxon>
        <taxon>Chromobacteriaceae</taxon>
        <taxon>Chromobacterium</taxon>
    </lineage>
</organism>
<dbReference type="AlphaFoldDB" id="A0A1D9LC62"/>
<dbReference type="EMBL" id="CP017707">
    <property type="protein sequence ID" value="AOZ48863.1"/>
    <property type="molecule type" value="Genomic_DNA"/>
</dbReference>
<evidence type="ECO:0000313" key="2">
    <source>
        <dbReference type="EMBL" id="AOZ48863.1"/>
    </source>
</evidence>
<reference evidence="2 3" key="1">
    <citation type="submission" date="2016-10" db="EMBL/GenBank/DDBJ databases">
        <title>Chromobacterium muskegensis sp. nov., an insecticidal bacterium isolated from Sphagnum bogs.</title>
        <authorList>
            <person name="Sparks M.E."/>
            <person name="Blackburn M.B."/>
            <person name="Gundersen-Rindal D.E."/>
            <person name="Mitchell A."/>
            <person name="Farrar R."/>
            <person name="Kuhar D."/>
        </authorList>
    </citation>
    <scope>NUCLEOTIDE SEQUENCE [LARGE SCALE GENOMIC DNA]</scope>
    <source>
        <strain evidence="2 3">21-1</strain>
    </source>
</reference>
<protein>
    <submittedName>
        <fullName evidence="2">Uncharacterized protein</fullName>
    </submittedName>
</protein>
<feature type="region of interest" description="Disordered" evidence="1">
    <location>
        <begin position="1"/>
        <end position="23"/>
    </location>
</feature>
<accession>A0A1D9LC62</accession>
<dbReference type="Proteomes" id="UP000178776">
    <property type="component" value="Chromosome"/>
</dbReference>
<evidence type="ECO:0000313" key="3">
    <source>
        <dbReference type="Proteomes" id="UP000178776"/>
    </source>
</evidence>
<proteinExistence type="predicted"/>
<evidence type="ECO:0000256" key="1">
    <source>
        <dbReference type="SAM" id="MobiDB-lite"/>
    </source>
</evidence>
<dbReference type="STRING" id="1108595.BKX93_01860"/>
<name>A0A1D9LC62_9NEIS</name>
<gene>
    <name evidence="2" type="ORF">BKX93_01860</name>
</gene>